<dbReference type="GO" id="GO:0006890">
    <property type="term" value="P:retrograde vesicle-mediated transport, Golgi to endoplasmic reticulum"/>
    <property type="evidence" value="ECO:0007669"/>
    <property type="project" value="InterPro"/>
</dbReference>
<evidence type="ECO:0000256" key="1">
    <source>
        <dbReference type="ARBA" id="ARBA00004240"/>
    </source>
</evidence>
<evidence type="ECO:0000256" key="5">
    <source>
        <dbReference type="ARBA" id="ARBA00022517"/>
    </source>
</evidence>
<feature type="region of interest" description="Disordered" evidence="11">
    <location>
        <begin position="360"/>
        <end position="379"/>
    </location>
</feature>
<evidence type="ECO:0000256" key="9">
    <source>
        <dbReference type="ARBA" id="ARBA00023242"/>
    </source>
</evidence>
<keyword evidence="6" id="KW-0256">Endoplasmic reticulum</keyword>
<dbReference type="GO" id="GO:0015031">
    <property type="term" value="P:protein transport"/>
    <property type="evidence" value="ECO:0007669"/>
    <property type="project" value="UniProtKB-KW"/>
</dbReference>
<dbReference type="InterPro" id="IPR013244">
    <property type="entry name" value="Sec39_domain"/>
</dbReference>
<dbReference type="Pfam" id="PF03657">
    <property type="entry name" value="UPF0113"/>
    <property type="match status" value="1"/>
</dbReference>
<dbReference type="InterPro" id="IPR055359">
    <property type="entry name" value="Nip7_N_euk"/>
</dbReference>
<evidence type="ECO:0000256" key="3">
    <source>
        <dbReference type="ARBA" id="ARBA00009895"/>
    </source>
</evidence>
<dbReference type="InterPro" id="IPR015947">
    <property type="entry name" value="PUA-like_sf"/>
</dbReference>
<dbReference type="EMBL" id="NHYE01005615">
    <property type="protein sequence ID" value="PPQ67034.1"/>
    <property type="molecule type" value="Genomic_DNA"/>
</dbReference>
<dbReference type="STRING" id="231916.A0A409VL88"/>
<dbReference type="InParanoid" id="A0A409VL88"/>
<accession>A0A409VL88</accession>
<name>A0A409VL88_9AGAR</name>
<evidence type="ECO:0000256" key="11">
    <source>
        <dbReference type="SAM" id="MobiDB-lite"/>
    </source>
</evidence>
<keyword evidence="9" id="KW-0539">Nucleus</keyword>
<protein>
    <recommendedName>
        <fullName evidence="12">PUA domain-containing protein</fullName>
    </recommendedName>
</protein>
<proteinExistence type="inferred from homology"/>
<dbReference type="Gene3D" id="2.30.130.10">
    <property type="entry name" value="PUA domain"/>
    <property type="match status" value="1"/>
</dbReference>
<dbReference type="GO" id="GO:0003723">
    <property type="term" value="F:RNA binding"/>
    <property type="evidence" value="ECO:0007669"/>
    <property type="project" value="UniProtKB-KW"/>
</dbReference>
<evidence type="ECO:0000256" key="10">
    <source>
        <dbReference type="ARBA" id="ARBA00054591"/>
    </source>
</evidence>
<dbReference type="InterPro" id="IPR002478">
    <property type="entry name" value="PUA"/>
</dbReference>
<dbReference type="CDD" id="cd21146">
    <property type="entry name" value="Nip7_N_euk"/>
    <property type="match status" value="1"/>
</dbReference>
<keyword evidence="4" id="KW-0813">Transport</keyword>
<dbReference type="GO" id="GO:0005730">
    <property type="term" value="C:nucleolus"/>
    <property type="evidence" value="ECO:0007669"/>
    <property type="project" value="UniProtKB-SubCell"/>
</dbReference>
<evidence type="ECO:0000256" key="8">
    <source>
        <dbReference type="ARBA" id="ARBA00022927"/>
    </source>
</evidence>
<dbReference type="Gene3D" id="3.10.450.220">
    <property type="match status" value="1"/>
</dbReference>
<dbReference type="PANTHER" id="PTHR15922:SF2">
    <property type="entry name" value="NBAS SUBUNIT OF NRZ TETHERING COMPLEX"/>
    <property type="match status" value="1"/>
</dbReference>
<dbReference type="InterPro" id="IPR005155">
    <property type="entry name" value="UPF0113_PUA"/>
</dbReference>
<dbReference type="FunFam" id="2.30.130.10:FF:000002">
    <property type="entry name" value="60S ribosome subunit biogenesis protein NIP7 homolog"/>
    <property type="match status" value="1"/>
</dbReference>
<gene>
    <name evidence="13" type="ORF">CVT26_009931</name>
</gene>
<dbReference type="Proteomes" id="UP000284706">
    <property type="component" value="Unassembled WGS sequence"/>
</dbReference>
<feature type="domain" description="PUA" evidence="12">
    <location>
        <begin position="95"/>
        <end position="170"/>
    </location>
</feature>
<feature type="region of interest" description="Disordered" evidence="11">
    <location>
        <begin position="1174"/>
        <end position="1204"/>
    </location>
</feature>
<comment type="subcellular location">
    <subcellularLocation>
        <location evidence="1">Endoplasmic reticulum</location>
    </subcellularLocation>
    <subcellularLocation>
        <location evidence="2">Nucleus</location>
        <location evidence="2">Nucleolus</location>
    </subcellularLocation>
</comment>
<dbReference type="Pfam" id="PF08314">
    <property type="entry name" value="Sec39"/>
    <property type="match status" value="1"/>
</dbReference>
<dbReference type="SUPFAM" id="SSF88802">
    <property type="entry name" value="Pre-PUA domain"/>
    <property type="match status" value="1"/>
</dbReference>
<dbReference type="GO" id="GO:0000149">
    <property type="term" value="F:SNARE binding"/>
    <property type="evidence" value="ECO:0007669"/>
    <property type="project" value="TreeGrafter"/>
</dbReference>
<organism evidence="13 14">
    <name type="scientific">Gymnopilus dilepis</name>
    <dbReference type="NCBI Taxonomy" id="231916"/>
    <lineage>
        <taxon>Eukaryota</taxon>
        <taxon>Fungi</taxon>
        <taxon>Dikarya</taxon>
        <taxon>Basidiomycota</taxon>
        <taxon>Agaricomycotina</taxon>
        <taxon>Agaricomycetes</taxon>
        <taxon>Agaricomycetidae</taxon>
        <taxon>Agaricales</taxon>
        <taxon>Agaricineae</taxon>
        <taxon>Hymenogastraceae</taxon>
        <taxon>Gymnopilus</taxon>
    </lineage>
</organism>
<comment type="similarity">
    <text evidence="3">Belongs to the NIP7 family.</text>
</comment>
<evidence type="ECO:0000313" key="13">
    <source>
        <dbReference type="EMBL" id="PPQ67034.1"/>
    </source>
</evidence>
<feature type="compositionally biased region" description="Polar residues" evidence="11">
    <location>
        <begin position="365"/>
        <end position="375"/>
    </location>
</feature>
<evidence type="ECO:0000259" key="12">
    <source>
        <dbReference type="SMART" id="SM00359"/>
    </source>
</evidence>
<evidence type="ECO:0000256" key="2">
    <source>
        <dbReference type="ARBA" id="ARBA00004604"/>
    </source>
</evidence>
<comment type="function">
    <text evidence="10">Required for proper 27S pre-rRNA processing and 60S ribosome subunit assembly.</text>
</comment>
<dbReference type="GO" id="GO:1902626">
    <property type="term" value="P:assembly of large subunit precursor of preribosome"/>
    <property type="evidence" value="ECO:0007669"/>
    <property type="project" value="UniProtKB-ARBA"/>
</dbReference>
<dbReference type="InterPro" id="IPR040598">
    <property type="entry name" value="NIP7_N"/>
</dbReference>
<keyword evidence="14" id="KW-1185">Reference proteome</keyword>
<evidence type="ECO:0000256" key="6">
    <source>
        <dbReference type="ARBA" id="ARBA00022824"/>
    </source>
</evidence>
<dbReference type="Pfam" id="PF17833">
    <property type="entry name" value="pre-PUA_NIP7"/>
    <property type="match status" value="1"/>
</dbReference>
<evidence type="ECO:0000313" key="14">
    <source>
        <dbReference type="Proteomes" id="UP000284706"/>
    </source>
</evidence>
<sequence length="1223" mass="137562">MRPLTEEESKAVFTKLANYIGKNLVHLIDRPDEPYCFRLHKDRVYYVSESSMRLGISIARPNLISLGTCFGKFSKSGKFKLHITALDYLAQYAKYKIWIKPNGEMPFLYGNHVVKAHLGRITEDTPEHQGVVVFSMNDIPLGFGVTARSTVDTRKLDPTAIIVFHQADVGEYLRDEVSFFSLSFSALPNSLARIHYFEEVIHLADFIPYLSRSLIMASSPSAVWSSLEDDQVTTDSISQVLSQVHDDVWVVSACVDRILNDVEPQRALLLLGLSRTDRVVERCKEVLSLENMSEDAAKPEYDSLRSHFEQLPSDALLCYLRSVLVRRLDRLNTYVKMEEKFPNGPEVEVDEVMEEWEDDPWADENNASSSKSTLPSRPRKLPPISLSEFIQNDLLWSACELASSEFFEALHVLLQKHGEELWPKRFKVLDYIPEHTHPSIYHALLPTLDHSTEKEAYYLSEKWRDGTDFSEIQSIQDVILSALPTSTRILDSEKKVDCTCVPEPLAPEQLAEWYKARVDHVISSTGMIDTVLALVQLGASQGLPFLDELGEELSLLSRLVYDAPQGDEIQDDWTLSRWRAMDPLSVVWAYLAHSSPDSVARDITSLVMPYLFVLEARAERAGTPDPSLPTRLLYEYILTAPLDLVAAIFEASKPTLPTSQRIIKNDEDMAKLALACLYASDSLTEWPTMSSIFECLPVWDVRENEDPNDEAADTTIASLGAFVTPSTNQPQCTAQDLLLFFQPLPVASLSRALDVLDVHLESGEILSRWNTPAPLRWFLQSSNNLIEQQARANRMARRIGEKGGMANGMEDWEWLFEDMLKLTGSADSTDTAARGAFCLLSKEEISRIFLSGLLSTGNFAIAKSMLYGPHHKLNLSPETVEEVCLACSREFYDNASSGNYKFGDMKLAYDCLDVPPLSERIAKEKEFIEATSRISSFNIPSKPGFTLSPIEIRLTKDKLTLISRVISSNSDAYKHTQVLLDLVSKLGYQNDPVAEVKVLAMIADTALQAEDFTRAYENCERMVQTVAAIRKSGFAVGEDERVQEASDFCWIACFQLGRQPEFTDVPQKMKLLGHALELCPPDKIYDVLTAWRKLESEDVRLREEKMQRKRSGEAAVTKTRKTEFIPHNVASSLRARLQDFHMPSPPLLSTPDAAALASRTFKTVTANFPFAVGHRGRSQHSDVDESTSLRSDGSRRTDIDDVSSQASRVLSKGIGWMMRPEGH</sequence>
<dbReference type="PROSITE" id="PS50890">
    <property type="entry name" value="PUA"/>
    <property type="match status" value="1"/>
</dbReference>
<dbReference type="AlphaFoldDB" id="A0A409VL88"/>
<dbReference type="CDD" id="cd21151">
    <property type="entry name" value="PUA_Nip7-like"/>
    <property type="match status" value="1"/>
</dbReference>
<evidence type="ECO:0000256" key="7">
    <source>
        <dbReference type="ARBA" id="ARBA00022884"/>
    </source>
</evidence>
<evidence type="ECO:0000256" key="4">
    <source>
        <dbReference type="ARBA" id="ARBA00022448"/>
    </source>
</evidence>
<dbReference type="InterPro" id="IPR036974">
    <property type="entry name" value="PUA_sf"/>
</dbReference>
<dbReference type="FunFam" id="3.10.450.220:FF:000001">
    <property type="entry name" value="60S ribosome subunit biogenesis protein NIP7 homolog"/>
    <property type="match status" value="1"/>
</dbReference>
<dbReference type="PANTHER" id="PTHR15922">
    <property type="entry name" value="NEUROBLASTOMA-AMPLIFIED SEQUENCE"/>
    <property type="match status" value="1"/>
</dbReference>
<dbReference type="GO" id="GO:0070939">
    <property type="term" value="C:Dsl1/NZR complex"/>
    <property type="evidence" value="ECO:0007669"/>
    <property type="project" value="TreeGrafter"/>
</dbReference>
<keyword evidence="7" id="KW-0694">RNA-binding</keyword>
<keyword evidence="5" id="KW-0690">Ribosome biogenesis</keyword>
<comment type="caution">
    <text evidence="13">The sequence shown here is derived from an EMBL/GenBank/DDBJ whole genome shotgun (WGS) entry which is preliminary data.</text>
</comment>
<reference evidence="13 14" key="1">
    <citation type="journal article" date="2018" name="Evol. Lett.">
        <title>Horizontal gene cluster transfer increased hallucinogenic mushroom diversity.</title>
        <authorList>
            <person name="Reynolds H.T."/>
            <person name="Vijayakumar V."/>
            <person name="Gluck-Thaler E."/>
            <person name="Korotkin H.B."/>
            <person name="Matheny P.B."/>
            <person name="Slot J.C."/>
        </authorList>
    </citation>
    <scope>NUCLEOTIDE SEQUENCE [LARGE SCALE GENOMIC DNA]</scope>
    <source>
        <strain evidence="13 14">SRW20</strain>
    </source>
</reference>
<dbReference type="OrthoDB" id="27490at2759"/>
<keyword evidence="8" id="KW-0653">Protein transport</keyword>
<dbReference type="SUPFAM" id="SSF88697">
    <property type="entry name" value="PUA domain-like"/>
    <property type="match status" value="1"/>
</dbReference>
<dbReference type="SMART" id="SM00359">
    <property type="entry name" value="PUA"/>
    <property type="match status" value="1"/>
</dbReference>